<name>A0A8E2J997_9PEZI</name>
<dbReference type="AlphaFoldDB" id="A0A8E2J997"/>
<dbReference type="OrthoDB" id="76567at2759"/>
<proteinExistence type="predicted"/>
<dbReference type="Proteomes" id="UP000250266">
    <property type="component" value="Unassembled WGS sequence"/>
</dbReference>
<dbReference type="EMBL" id="KV745566">
    <property type="protein sequence ID" value="OCK74075.1"/>
    <property type="molecule type" value="Genomic_DNA"/>
</dbReference>
<sequence length="355" mass="39155">MAAYFGSCDAPYAYTARSRLPPSTGASTETSPAEILPMEGLQDVPIHQYTGIRNLQQRVRSQSAKLLAGCSNLQYLIFRGVTKDRLAQIDSKRASIGKHTRMTHYMDTDLLIVKLMPLAKHETAHLTLADDLRSTFVRMGLPIHSLHPLGGTTFFGPTSSKEGDSAYKPLSREQETDWPIIVFESGLSERFTRLRHDAQWWLTNSGGDVKIAIIILITPAEKRLQVEKWCLSPATGYRPETRAYQNPNPLVPTRMQTITITQNPATPPNPTAQPGTTVQPSTIAHPRTTAQPSAIAPPSFTIQPGATASYAVIGAPLTLEFQNLLLRAPIPPEGDIVFTTADLSLWADRFWKCVK</sequence>
<keyword evidence="2" id="KW-1185">Reference proteome</keyword>
<reference evidence="1 2" key="1">
    <citation type="journal article" date="2016" name="Nat. Commun.">
        <title>Ectomycorrhizal ecology is imprinted in the genome of the dominant symbiotic fungus Cenococcum geophilum.</title>
        <authorList>
            <consortium name="DOE Joint Genome Institute"/>
            <person name="Peter M."/>
            <person name="Kohler A."/>
            <person name="Ohm R.A."/>
            <person name="Kuo A."/>
            <person name="Krutzmann J."/>
            <person name="Morin E."/>
            <person name="Arend M."/>
            <person name="Barry K.W."/>
            <person name="Binder M."/>
            <person name="Choi C."/>
            <person name="Clum A."/>
            <person name="Copeland A."/>
            <person name="Grisel N."/>
            <person name="Haridas S."/>
            <person name="Kipfer T."/>
            <person name="LaButti K."/>
            <person name="Lindquist E."/>
            <person name="Lipzen A."/>
            <person name="Maire R."/>
            <person name="Meier B."/>
            <person name="Mihaltcheva S."/>
            <person name="Molinier V."/>
            <person name="Murat C."/>
            <person name="Poggeler S."/>
            <person name="Quandt C.A."/>
            <person name="Sperisen C."/>
            <person name="Tritt A."/>
            <person name="Tisserant E."/>
            <person name="Crous P.W."/>
            <person name="Henrissat B."/>
            <person name="Nehls U."/>
            <person name="Egli S."/>
            <person name="Spatafora J.W."/>
            <person name="Grigoriev I.V."/>
            <person name="Martin F.M."/>
        </authorList>
    </citation>
    <scope>NUCLEOTIDE SEQUENCE [LARGE SCALE GENOMIC DNA]</scope>
    <source>
        <strain evidence="1 2">CBS 459.81</strain>
    </source>
</reference>
<gene>
    <name evidence="1" type="ORF">K432DRAFT_430233</name>
</gene>
<accession>A0A8E2J997</accession>
<evidence type="ECO:0000313" key="1">
    <source>
        <dbReference type="EMBL" id="OCK74075.1"/>
    </source>
</evidence>
<protein>
    <submittedName>
        <fullName evidence="1">Uncharacterized protein</fullName>
    </submittedName>
</protein>
<evidence type="ECO:0000313" key="2">
    <source>
        <dbReference type="Proteomes" id="UP000250266"/>
    </source>
</evidence>
<organism evidence="1 2">
    <name type="scientific">Lepidopterella palustris CBS 459.81</name>
    <dbReference type="NCBI Taxonomy" id="1314670"/>
    <lineage>
        <taxon>Eukaryota</taxon>
        <taxon>Fungi</taxon>
        <taxon>Dikarya</taxon>
        <taxon>Ascomycota</taxon>
        <taxon>Pezizomycotina</taxon>
        <taxon>Dothideomycetes</taxon>
        <taxon>Pleosporomycetidae</taxon>
        <taxon>Mytilinidiales</taxon>
        <taxon>Argynnaceae</taxon>
        <taxon>Lepidopterella</taxon>
    </lineage>
</organism>